<organism evidence="2">
    <name type="scientific">Siphoviridae sp. ctPJC19</name>
    <dbReference type="NCBI Taxonomy" id="2826321"/>
    <lineage>
        <taxon>Viruses</taxon>
        <taxon>Duplodnaviria</taxon>
        <taxon>Heunggongvirae</taxon>
        <taxon>Uroviricota</taxon>
        <taxon>Caudoviricetes</taxon>
    </lineage>
</organism>
<reference evidence="2" key="1">
    <citation type="journal article" date="2021" name="Proc. Natl. Acad. Sci. U.S.A.">
        <title>A Catalog of Tens of Thousands of Viruses from Human Metagenomes Reveals Hidden Associations with Chronic Diseases.</title>
        <authorList>
            <person name="Tisza M.J."/>
            <person name="Buck C.B."/>
        </authorList>
    </citation>
    <scope>NUCLEOTIDE SEQUENCE</scope>
    <source>
        <strain evidence="2">CtPJC19</strain>
    </source>
</reference>
<sequence>MEAIEELSKIDFNYFILTCFIIMSGSISIFAIIGKFSEMIGRPVKWLRQKKEDHDLLVKTAENLSILQSKELEDVKQSIRHDEMIKRDITKLSETVEGIAATLNDMKEKDNITEVKKLKEKLVGYYNKYKNSDGWTKVEKDVFWDLFEEYENRGGDGYIHSIVEPVMRELKEID</sequence>
<evidence type="ECO:0000256" key="1">
    <source>
        <dbReference type="SAM" id="Phobius"/>
    </source>
</evidence>
<dbReference type="EMBL" id="BK014824">
    <property type="protein sequence ID" value="DAD77382.1"/>
    <property type="molecule type" value="Genomic_DNA"/>
</dbReference>
<feature type="transmembrane region" description="Helical" evidence="1">
    <location>
        <begin position="12"/>
        <end position="33"/>
    </location>
</feature>
<keyword evidence="1" id="KW-1133">Transmembrane helix</keyword>
<evidence type="ECO:0000313" key="2">
    <source>
        <dbReference type="EMBL" id="DAD77382.1"/>
    </source>
</evidence>
<keyword evidence="1" id="KW-0472">Membrane</keyword>
<proteinExistence type="predicted"/>
<accession>A0A8S5M577</accession>
<protein>
    <submittedName>
        <fullName evidence="2">Uncharacterized protein</fullName>
    </submittedName>
</protein>
<name>A0A8S5M577_9CAUD</name>
<keyword evidence="1" id="KW-0812">Transmembrane</keyword>